<dbReference type="InParanoid" id="A0A061GJS4"/>
<evidence type="ECO:0000313" key="2">
    <source>
        <dbReference type="EMBL" id="EOY30120.1"/>
    </source>
</evidence>
<sequence>MSQESQIHAKLGKGDDLADELGGNVFGAGRVGAVMMMEGQPSFVEGNEKKRRKRNKKSKTPSKYDKIS</sequence>
<dbReference type="HOGENOM" id="CLU_2799163_0_0_1"/>
<evidence type="ECO:0000313" key="3">
    <source>
        <dbReference type="Proteomes" id="UP000026915"/>
    </source>
</evidence>
<keyword evidence="3" id="KW-1185">Reference proteome</keyword>
<dbReference type="Gramene" id="EOY30120">
    <property type="protein sequence ID" value="EOY30120"/>
    <property type="gene ID" value="TCM_037440"/>
</dbReference>
<accession>A0A061GJS4</accession>
<feature type="region of interest" description="Disordered" evidence="1">
    <location>
        <begin position="41"/>
        <end position="68"/>
    </location>
</feature>
<dbReference type="AlphaFoldDB" id="A0A061GJS4"/>
<reference evidence="2 3" key="1">
    <citation type="journal article" date="2013" name="Genome Biol.">
        <title>The genome sequence of the most widely cultivated cacao type and its use to identify candidate genes regulating pod color.</title>
        <authorList>
            <person name="Motamayor J.C."/>
            <person name="Mockaitis K."/>
            <person name="Schmutz J."/>
            <person name="Haiminen N."/>
            <person name="Iii D.L."/>
            <person name="Cornejo O."/>
            <person name="Findley S.D."/>
            <person name="Zheng P."/>
            <person name="Utro F."/>
            <person name="Royaert S."/>
            <person name="Saski C."/>
            <person name="Jenkins J."/>
            <person name="Podicheti R."/>
            <person name="Zhao M."/>
            <person name="Scheffler B.E."/>
            <person name="Stack J.C."/>
            <person name="Feltus F.A."/>
            <person name="Mustiga G.M."/>
            <person name="Amores F."/>
            <person name="Phillips W."/>
            <person name="Marelli J.P."/>
            <person name="May G.D."/>
            <person name="Shapiro H."/>
            <person name="Ma J."/>
            <person name="Bustamante C.D."/>
            <person name="Schnell R.J."/>
            <person name="Main D."/>
            <person name="Gilbert D."/>
            <person name="Parida L."/>
            <person name="Kuhn D.N."/>
        </authorList>
    </citation>
    <scope>NUCLEOTIDE SEQUENCE [LARGE SCALE GENOMIC DNA]</scope>
    <source>
        <strain evidence="3">cv. Matina 1-6</strain>
    </source>
</reference>
<proteinExistence type="predicted"/>
<protein>
    <submittedName>
        <fullName evidence="2">Uncharacterized protein</fullName>
    </submittedName>
</protein>
<dbReference type="Proteomes" id="UP000026915">
    <property type="component" value="Chromosome 9"/>
</dbReference>
<organism evidence="2 3">
    <name type="scientific">Theobroma cacao</name>
    <name type="common">Cacao</name>
    <name type="synonym">Cocoa</name>
    <dbReference type="NCBI Taxonomy" id="3641"/>
    <lineage>
        <taxon>Eukaryota</taxon>
        <taxon>Viridiplantae</taxon>
        <taxon>Streptophyta</taxon>
        <taxon>Embryophyta</taxon>
        <taxon>Tracheophyta</taxon>
        <taxon>Spermatophyta</taxon>
        <taxon>Magnoliopsida</taxon>
        <taxon>eudicotyledons</taxon>
        <taxon>Gunneridae</taxon>
        <taxon>Pentapetalae</taxon>
        <taxon>rosids</taxon>
        <taxon>malvids</taxon>
        <taxon>Malvales</taxon>
        <taxon>Malvaceae</taxon>
        <taxon>Byttnerioideae</taxon>
        <taxon>Theobroma</taxon>
    </lineage>
</organism>
<dbReference type="EMBL" id="CM001887">
    <property type="protein sequence ID" value="EOY30120.1"/>
    <property type="molecule type" value="Genomic_DNA"/>
</dbReference>
<feature type="region of interest" description="Disordered" evidence="1">
    <location>
        <begin position="1"/>
        <end position="22"/>
    </location>
</feature>
<evidence type="ECO:0000256" key="1">
    <source>
        <dbReference type="SAM" id="MobiDB-lite"/>
    </source>
</evidence>
<feature type="compositionally biased region" description="Basic residues" evidence="1">
    <location>
        <begin position="49"/>
        <end position="60"/>
    </location>
</feature>
<name>A0A061GJS4_THECC</name>
<gene>
    <name evidence="2" type="ORF">TCM_037440</name>
</gene>